<dbReference type="InterPro" id="IPR023214">
    <property type="entry name" value="HAD_sf"/>
</dbReference>
<reference evidence="1" key="1">
    <citation type="submission" date="2018-06" db="EMBL/GenBank/DDBJ databases">
        <authorList>
            <person name="Zhirakovskaya E."/>
        </authorList>
    </citation>
    <scope>NUCLEOTIDE SEQUENCE</scope>
</reference>
<dbReference type="EMBL" id="UOEU01000019">
    <property type="protein sequence ID" value="VAW29991.1"/>
    <property type="molecule type" value="Genomic_DNA"/>
</dbReference>
<accession>A0A3B0UG37</accession>
<name>A0A3B0UG37_9ZZZZ</name>
<protein>
    <submittedName>
        <fullName evidence="1">Uncharacterized protein</fullName>
    </submittedName>
</protein>
<dbReference type="InterPro" id="IPR041492">
    <property type="entry name" value="HAD_2"/>
</dbReference>
<dbReference type="InterPro" id="IPR036412">
    <property type="entry name" value="HAD-like_sf"/>
</dbReference>
<proteinExistence type="predicted"/>
<dbReference type="Gene3D" id="3.40.50.1000">
    <property type="entry name" value="HAD superfamily/HAD-like"/>
    <property type="match status" value="1"/>
</dbReference>
<organism evidence="1">
    <name type="scientific">hydrothermal vent metagenome</name>
    <dbReference type="NCBI Taxonomy" id="652676"/>
    <lineage>
        <taxon>unclassified sequences</taxon>
        <taxon>metagenomes</taxon>
        <taxon>ecological metagenomes</taxon>
    </lineage>
</organism>
<evidence type="ECO:0000313" key="1">
    <source>
        <dbReference type="EMBL" id="VAW29991.1"/>
    </source>
</evidence>
<dbReference type="Pfam" id="PF13419">
    <property type="entry name" value="HAD_2"/>
    <property type="match status" value="1"/>
</dbReference>
<sequence length="163" mass="18768">MIQAMIFDLDGTLVQTEKLKALSYARAAVELCPHTLTQDEVVEAFKDVVGLSRREVATALVERFDLQEKAAVRMAEFGVAAPWQAYVQVRLKIYRDMLADPQVLLDNQWSHNITLLHEARRQCRFVGLATIDKKSIHRFRRLHRFFFFSSAPSAVNYLQRSSI</sequence>
<dbReference type="AlphaFoldDB" id="A0A3B0UG37"/>
<dbReference type="InterPro" id="IPR023198">
    <property type="entry name" value="PGP-like_dom2"/>
</dbReference>
<gene>
    <name evidence="1" type="ORF">MNBD_CHLOROFLEXI01-3909</name>
</gene>
<dbReference type="Gene3D" id="1.10.150.240">
    <property type="entry name" value="Putative phosphatase, domain 2"/>
    <property type="match status" value="1"/>
</dbReference>
<dbReference type="SUPFAM" id="SSF56784">
    <property type="entry name" value="HAD-like"/>
    <property type="match status" value="1"/>
</dbReference>